<organism evidence="10 11">
    <name type="scientific">Candidatus Uhrbacteria bacterium GW2011_GWE2_46_68</name>
    <dbReference type="NCBI Taxonomy" id="1618994"/>
    <lineage>
        <taxon>Bacteria</taxon>
        <taxon>Candidatus Uhriibacteriota</taxon>
    </lineage>
</organism>
<dbReference type="GO" id="GO:0008408">
    <property type="term" value="F:3'-5' exonuclease activity"/>
    <property type="evidence" value="ECO:0007669"/>
    <property type="project" value="InterPro"/>
</dbReference>
<dbReference type="Gene3D" id="3.20.20.140">
    <property type="entry name" value="Metal-dependent hydrolases"/>
    <property type="match status" value="1"/>
</dbReference>
<dbReference type="PATRIC" id="fig|1618994.3.peg.1073"/>
<dbReference type="Pfam" id="PF14579">
    <property type="entry name" value="HHH_6"/>
    <property type="match status" value="1"/>
</dbReference>
<comment type="caution">
    <text evidence="10">The sequence shown here is derived from an EMBL/GenBank/DDBJ whole genome shotgun (WGS) entry which is preliminary data.</text>
</comment>
<keyword evidence="6" id="KW-0235">DNA replication</keyword>
<dbReference type="STRING" id="1618994.UX57_C0030G0001"/>
<dbReference type="SMART" id="SM00481">
    <property type="entry name" value="POLIIIAc"/>
    <property type="match status" value="1"/>
</dbReference>
<dbReference type="PANTHER" id="PTHR32294">
    <property type="entry name" value="DNA POLYMERASE III SUBUNIT ALPHA"/>
    <property type="match status" value="1"/>
</dbReference>
<dbReference type="Gene3D" id="1.10.150.870">
    <property type="match status" value="1"/>
</dbReference>
<dbReference type="EC" id="2.7.7.7" evidence="2"/>
<dbReference type="SUPFAM" id="SSF89550">
    <property type="entry name" value="PHP domain-like"/>
    <property type="match status" value="1"/>
</dbReference>
<sequence>MSSRFVHLHTHSHYSLLEALPKIKDLVKHIKAQGMDALALTDHGALYGAIEFYQYAKEEGIKSIIGFDAWVAEENRTLKRARIDAHPHRLTLLAENYEGYLTLIQLSSIGFLEGFYYKPRIDKEVLKDHHAGLIALSGGHGSEVNTHLRNGNKSSALETVRFYSDLFGEGNYFLELVDRPEIAEQETINQQLIEISKEVGVPLVATKDTYYLKSRDVEAWKILNCIKGGKTLEHFDRLNQYDYDASVVSAEYMEDRFADVPEALENTRRIADRCNLTLELGKWNFAKFAIPESKTFREVLTENAFAGLARKVPEITPVLKERLEYEINIIEQKGFCPYFLIVSDFISWARGQNIVTTTRGSAAGSLTAFAVDISMINPMTFEIPFERFLNPERPSAPDIDADFADNRRDEVLDYVRGKYGHDKVAQICTFGKMLARGSVRDVGRSLGFEYDEVDAIAKLVPMEAKNLRQALEESKEFKQKYDTDANVRRILDLAQQIEGCARHVSIHAAGTVISPSALTDFTPLQIDTREGKIITQYEMKAVESAGLVKMDFLGIRNLSILGDAIEIVAKVKGQRIVPEEMPLDDQKTFHLLAQGHTMGVFQLSGEGMTKWLVELKPERVEDLMAMVALYRPGPMESIPEYIRRKQDSSSITYPDPRLKEILHKSYGVLVYQDDVMLIAIKLGGYSWLEADKLRKAMGKKIQEEMEKQKVKLLEGFVAHGMTKTKAQEIWKLIEPFAHYGFNKAHACSYGMVAYQTAYMKANYPSEYMAALMTAESGDLEKIASAVVECDRMGIRVLPPDINESLKRFTYVNDETIRFGLLVIKGIGEEVVEAIITERKDHGFFKDLSDFVGRINHRAFNKKSLEALIKAGALDRFGERKQLLENMDRILLHNKSIQKQKDQQQRTLFEMAPTVMDQTIALRPVEPATTQETLAWEKELLGLYVSSHPYKVFRELCGAYLTPLAQVPDCKDGSFVKVGGLITTVKKIVTKKGDPMAFVGFNDMKGDIELIVFPKVYGEIKDILVDGGLALVSAKVSKRPGEATKLLVNSVIPMKMGEEASMASMLQSGMWILPSFAGEMESFAIPLKEEKLHVLIRGKPSQEVVAALREILEGTSGSVPVYLTIQSGGGQRQILTDHRVRLTLAMLDALRDLLGEEAVKVVS</sequence>
<dbReference type="PANTHER" id="PTHR32294:SF0">
    <property type="entry name" value="DNA POLYMERASE III SUBUNIT ALPHA"/>
    <property type="match status" value="1"/>
</dbReference>
<comment type="subcellular location">
    <subcellularLocation>
        <location evidence="1">Cytoplasm</location>
    </subcellularLocation>
</comment>
<name>A0A0G1Q4J7_9BACT</name>
<dbReference type="InterPro" id="IPR004013">
    <property type="entry name" value="PHP_dom"/>
</dbReference>
<evidence type="ECO:0000256" key="6">
    <source>
        <dbReference type="ARBA" id="ARBA00022705"/>
    </source>
</evidence>
<evidence type="ECO:0000256" key="7">
    <source>
        <dbReference type="ARBA" id="ARBA00022932"/>
    </source>
</evidence>
<evidence type="ECO:0000256" key="4">
    <source>
        <dbReference type="ARBA" id="ARBA00022679"/>
    </source>
</evidence>
<proteinExistence type="predicted"/>
<accession>A0A0G1Q4J7</accession>
<reference evidence="10 11" key="1">
    <citation type="journal article" date="2015" name="Nature">
        <title>rRNA introns, odd ribosomes, and small enigmatic genomes across a large radiation of phyla.</title>
        <authorList>
            <person name="Brown C.T."/>
            <person name="Hug L.A."/>
            <person name="Thomas B.C."/>
            <person name="Sharon I."/>
            <person name="Castelle C.J."/>
            <person name="Singh A."/>
            <person name="Wilkins M.J."/>
            <person name="Williams K.H."/>
            <person name="Banfield J.F."/>
        </authorList>
    </citation>
    <scope>NUCLEOTIDE SEQUENCE [LARGE SCALE GENOMIC DNA]</scope>
</reference>
<evidence type="ECO:0000256" key="2">
    <source>
        <dbReference type="ARBA" id="ARBA00012417"/>
    </source>
</evidence>
<dbReference type="NCBIfam" id="NF004226">
    <property type="entry name" value="PRK05673.1"/>
    <property type="match status" value="1"/>
</dbReference>
<dbReference type="InterPro" id="IPR040982">
    <property type="entry name" value="DNA_pol3_finger"/>
</dbReference>
<gene>
    <name evidence="10" type="ORF">UX57_C0030G0001</name>
</gene>
<dbReference type="InterPro" id="IPR016195">
    <property type="entry name" value="Pol/histidinol_Pase-like"/>
</dbReference>
<keyword evidence="7" id="KW-0239">DNA-directed DNA polymerase</keyword>
<dbReference type="Proteomes" id="UP000034795">
    <property type="component" value="Unassembled WGS sequence"/>
</dbReference>
<dbReference type="AlphaFoldDB" id="A0A0G1Q4J7"/>
<protein>
    <recommendedName>
        <fullName evidence="3">DNA polymerase III subunit alpha</fullName>
        <ecNumber evidence="2">2.7.7.7</ecNumber>
    </recommendedName>
</protein>
<dbReference type="InterPro" id="IPR004805">
    <property type="entry name" value="DnaE2/DnaE/PolC"/>
</dbReference>
<dbReference type="Pfam" id="PF07733">
    <property type="entry name" value="DNA_pol3_alpha"/>
    <property type="match status" value="1"/>
</dbReference>
<evidence type="ECO:0000256" key="1">
    <source>
        <dbReference type="ARBA" id="ARBA00004496"/>
    </source>
</evidence>
<dbReference type="CDD" id="cd04485">
    <property type="entry name" value="DnaE_OBF"/>
    <property type="match status" value="1"/>
</dbReference>
<evidence type="ECO:0000259" key="9">
    <source>
        <dbReference type="SMART" id="SM00481"/>
    </source>
</evidence>
<keyword evidence="4" id="KW-0808">Transferase</keyword>
<dbReference type="Pfam" id="PF17657">
    <property type="entry name" value="DNA_pol3_finger"/>
    <property type="match status" value="1"/>
</dbReference>
<keyword evidence="5" id="KW-0548">Nucleotidyltransferase</keyword>
<dbReference type="NCBIfam" id="TIGR00594">
    <property type="entry name" value="polc"/>
    <property type="match status" value="1"/>
</dbReference>
<dbReference type="InterPro" id="IPR029460">
    <property type="entry name" value="DNAPol_HHH"/>
</dbReference>
<dbReference type="CDD" id="cd12113">
    <property type="entry name" value="PHP_PolIIIA_DnaE3"/>
    <property type="match status" value="1"/>
</dbReference>
<dbReference type="InterPro" id="IPR004365">
    <property type="entry name" value="NA-bd_OB_tRNA"/>
</dbReference>
<evidence type="ECO:0000256" key="5">
    <source>
        <dbReference type="ARBA" id="ARBA00022695"/>
    </source>
</evidence>
<dbReference type="InterPro" id="IPR041931">
    <property type="entry name" value="DNA_pol3_alpha_thumb_dom"/>
</dbReference>
<evidence type="ECO:0000313" key="10">
    <source>
        <dbReference type="EMBL" id="KKU39986.1"/>
    </source>
</evidence>
<dbReference type="Gene3D" id="1.10.10.1600">
    <property type="entry name" value="Bacterial DNA polymerase III alpha subunit, thumb domain"/>
    <property type="match status" value="1"/>
</dbReference>
<dbReference type="InterPro" id="IPR011708">
    <property type="entry name" value="DNA_pol3_alpha_NTPase_dom"/>
</dbReference>
<dbReference type="GO" id="GO:0005737">
    <property type="term" value="C:cytoplasm"/>
    <property type="evidence" value="ECO:0007669"/>
    <property type="project" value="UniProtKB-SubCell"/>
</dbReference>
<dbReference type="InterPro" id="IPR003141">
    <property type="entry name" value="Pol/His_phosphatase_N"/>
</dbReference>
<dbReference type="GO" id="GO:0006260">
    <property type="term" value="P:DNA replication"/>
    <property type="evidence" value="ECO:0007669"/>
    <property type="project" value="UniProtKB-KW"/>
</dbReference>
<dbReference type="EMBL" id="LCMS01000030">
    <property type="protein sequence ID" value="KKU39986.1"/>
    <property type="molecule type" value="Genomic_DNA"/>
</dbReference>
<feature type="domain" description="Polymerase/histidinol phosphatase N-terminal" evidence="9">
    <location>
        <begin position="6"/>
        <end position="73"/>
    </location>
</feature>
<dbReference type="GO" id="GO:0003887">
    <property type="term" value="F:DNA-directed DNA polymerase activity"/>
    <property type="evidence" value="ECO:0007669"/>
    <property type="project" value="UniProtKB-KW"/>
</dbReference>
<dbReference type="GO" id="GO:0003676">
    <property type="term" value="F:nucleic acid binding"/>
    <property type="evidence" value="ECO:0007669"/>
    <property type="project" value="InterPro"/>
</dbReference>
<evidence type="ECO:0000256" key="3">
    <source>
        <dbReference type="ARBA" id="ARBA00019114"/>
    </source>
</evidence>
<dbReference type="Pfam" id="PF01336">
    <property type="entry name" value="tRNA_anti-codon"/>
    <property type="match status" value="1"/>
</dbReference>
<comment type="catalytic activity">
    <reaction evidence="8">
        <text>DNA(n) + a 2'-deoxyribonucleoside 5'-triphosphate = DNA(n+1) + diphosphate</text>
        <dbReference type="Rhea" id="RHEA:22508"/>
        <dbReference type="Rhea" id="RHEA-COMP:17339"/>
        <dbReference type="Rhea" id="RHEA-COMP:17340"/>
        <dbReference type="ChEBI" id="CHEBI:33019"/>
        <dbReference type="ChEBI" id="CHEBI:61560"/>
        <dbReference type="ChEBI" id="CHEBI:173112"/>
        <dbReference type="EC" id="2.7.7.7"/>
    </reaction>
</comment>
<evidence type="ECO:0000256" key="8">
    <source>
        <dbReference type="ARBA" id="ARBA00049244"/>
    </source>
</evidence>
<dbReference type="Pfam" id="PF02811">
    <property type="entry name" value="PHP"/>
    <property type="match status" value="1"/>
</dbReference>
<evidence type="ECO:0000313" key="11">
    <source>
        <dbReference type="Proteomes" id="UP000034795"/>
    </source>
</evidence>